<dbReference type="EMBL" id="CP001682">
    <property type="protein sequence ID" value="ACU93999.1"/>
    <property type="molecule type" value="Genomic_DNA"/>
</dbReference>
<dbReference type="Proteomes" id="UP000000954">
    <property type="component" value="Chromosome"/>
</dbReference>
<name>C7MM59_CRYCD</name>
<protein>
    <recommendedName>
        <fullName evidence="3">Minor capsid protein</fullName>
    </recommendedName>
</protein>
<evidence type="ECO:0000313" key="1">
    <source>
        <dbReference type="EMBL" id="ACU93999.1"/>
    </source>
</evidence>
<evidence type="ECO:0000313" key="2">
    <source>
        <dbReference type="Proteomes" id="UP000000954"/>
    </source>
</evidence>
<dbReference type="KEGG" id="ccu:Ccur_02720"/>
<sequence length="107" mass="11429">MIAPIPAELLSETAEVRVMTEGGGYETEPRRIEGVRFQGALSLGHGVSVADGAEGILFIDAANSLGAFAIPEGSLVRLDGGRWRAAIKVEELHGLYGQLHHWEVHIG</sequence>
<proteinExistence type="predicted"/>
<dbReference type="eggNOG" id="ENOG5031SAD">
    <property type="taxonomic scope" value="Bacteria"/>
</dbReference>
<evidence type="ECO:0008006" key="3">
    <source>
        <dbReference type="Google" id="ProtNLM"/>
    </source>
</evidence>
<dbReference type="STRING" id="469378.Ccur_02720"/>
<dbReference type="AlphaFoldDB" id="C7MM59"/>
<dbReference type="RefSeq" id="WP_012802687.1">
    <property type="nucleotide sequence ID" value="NC_013170.1"/>
</dbReference>
<organism evidence="1 2">
    <name type="scientific">Cryptobacterium curtum (strain ATCC 700683 / DSM 15641 / CCUG 43107 / 12-3)</name>
    <dbReference type="NCBI Taxonomy" id="469378"/>
    <lineage>
        <taxon>Bacteria</taxon>
        <taxon>Bacillati</taxon>
        <taxon>Actinomycetota</taxon>
        <taxon>Coriobacteriia</taxon>
        <taxon>Eggerthellales</taxon>
        <taxon>Eggerthellaceae</taxon>
        <taxon>Cryptobacterium</taxon>
    </lineage>
</organism>
<reference evidence="1 2" key="1">
    <citation type="journal article" date="2009" name="Stand. Genomic Sci.">
        <title>Complete genome sequence of Cryptobacterium curtum type strain (12-3).</title>
        <authorList>
            <person name="Mavrommatis K."/>
            <person name="Pukall R."/>
            <person name="Rohde C."/>
            <person name="Chen F."/>
            <person name="Sims D."/>
            <person name="Brettin T."/>
            <person name="Kuske C."/>
            <person name="Detter J.C."/>
            <person name="Han C."/>
            <person name="Lapidus A."/>
            <person name="Copeland A."/>
            <person name="Glavina Del Rio T."/>
            <person name="Nolan M."/>
            <person name="Lucas S."/>
            <person name="Tice H."/>
            <person name="Cheng J.F."/>
            <person name="Bruce D."/>
            <person name="Goodwin L."/>
            <person name="Pitluck S."/>
            <person name="Ovchinnikova G."/>
            <person name="Pati A."/>
            <person name="Ivanova N."/>
            <person name="Chen A."/>
            <person name="Palaniappan K."/>
            <person name="Chain P."/>
            <person name="D'haeseleer P."/>
            <person name="Goker M."/>
            <person name="Bristow J."/>
            <person name="Eisen J.A."/>
            <person name="Markowitz V."/>
            <person name="Hugenholtz P."/>
            <person name="Rohde M."/>
            <person name="Klenk H.P."/>
            <person name="Kyrpides N.C."/>
        </authorList>
    </citation>
    <scope>NUCLEOTIDE SEQUENCE [LARGE SCALE GENOMIC DNA]</scope>
    <source>
        <strain evidence="2">ATCC 700683 / DSM 15641 / 12-3</strain>
    </source>
</reference>
<dbReference type="HOGENOM" id="CLU_173886_0_0_11"/>
<gene>
    <name evidence="1" type="ordered locus">Ccur_02720</name>
</gene>
<dbReference type="OrthoDB" id="3192121at2"/>
<accession>C7MM59</accession>
<keyword evidence="2" id="KW-1185">Reference proteome</keyword>